<dbReference type="FunFam" id="3.30.50.10:FF:000018">
    <property type="entry name" value="GATA transcription factor"/>
    <property type="match status" value="1"/>
</dbReference>
<evidence type="ECO:0000256" key="7">
    <source>
        <dbReference type="SAM" id="MobiDB-lite"/>
    </source>
</evidence>
<dbReference type="GO" id="GO:0043565">
    <property type="term" value="F:sequence-specific DNA binding"/>
    <property type="evidence" value="ECO:0007669"/>
    <property type="project" value="InterPro"/>
</dbReference>
<evidence type="ECO:0000313" key="10">
    <source>
        <dbReference type="Proteomes" id="UP000026960"/>
    </source>
</evidence>
<dbReference type="SMART" id="SM00401">
    <property type="entry name" value="ZnF_GATA"/>
    <property type="match status" value="1"/>
</dbReference>
<dbReference type="PROSITE" id="PS00344">
    <property type="entry name" value="GATA_ZN_FINGER_1"/>
    <property type="match status" value="1"/>
</dbReference>
<evidence type="ECO:0000259" key="8">
    <source>
        <dbReference type="PROSITE" id="PS50114"/>
    </source>
</evidence>
<dbReference type="InterPro" id="IPR013088">
    <property type="entry name" value="Znf_NHR/GATA"/>
</dbReference>
<feature type="compositionally biased region" description="Low complexity" evidence="7">
    <location>
        <begin position="156"/>
        <end position="175"/>
    </location>
</feature>
<dbReference type="SUPFAM" id="SSF57716">
    <property type="entry name" value="Glucocorticoid receptor-like (DNA-binding domain)"/>
    <property type="match status" value="1"/>
</dbReference>
<dbReference type="CDD" id="cd00202">
    <property type="entry name" value="ZnF_GATA"/>
    <property type="match status" value="1"/>
</dbReference>
<accession>A0A0D3G9V8</accession>
<dbReference type="Gramene" id="OBART05G23030.1">
    <property type="protein sequence ID" value="OBART05G23030.1"/>
    <property type="gene ID" value="OBART05G23030"/>
</dbReference>
<dbReference type="AlphaFoldDB" id="A0A0D3G9V8"/>
<dbReference type="Proteomes" id="UP000026960">
    <property type="component" value="Chromosome 5"/>
</dbReference>
<feature type="region of interest" description="Disordered" evidence="7">
    <location>
        <begin position="145"/>
        <end position="199"/>
    </location>
</feature>
<sequence length="337" mass="34074">MEVAAADYAGGVRVKKEAGGCGGGGDMFLVDDLLDLPCDEEEEETGLCGAYGGGGAGLGAGVVGGGGDDRAAGNASADSSTVTAVDSCSNSFSGLADGDFSGGLCEPLPAGGAGALPTEAPVPGKARSKRSRVAPCSWSSRLMVLPPPPASPPSPASAVISPSESGTAAPAFPAKKAAKSAKKKDGPSPAPAPNAAAQAAAEGRRCLHCETDKTPQWRTGPMGPKTLCNACGVRYKSGRLVPEYRPAASPTFVVSKHSNSHRKVVELRRQKEMQLLHHHQQPPPHVGAGGGGAAGGLLHVTSPLLFDGPTSSAPLFAGADEFLIHNRISPDYRRQAT</sequence>
<dbReference type="STRING" id="65489.A0A0D3G9V8"/>
<dbReference type="Pfam" id="PF00320">
    <property type="entry name" value="GATA"/>
    <property type="match status" value="1"/>
</dbReference>
<dbReference type="InterPro" id="IPR000679">
    <property type="entry name" value="Znf_GATA"/>
</dbReference>
<keyword evidence="3 6" id="KW-0863">Zinc-finger</keyword>
<dbReference type="GO" id="GO:0030154">
    <property type="term" value="P:cell differentiation"/>
    <property type="evidence" value="ECO:0007669"/>
    <property type="project" value="TreeGrafter"/>
</dbReference>
<feature type="compositionally biased region" description="Pro residues" evidence="7">
    <location>
        <begin position="145"/>
        <end position="155"/>
    </location>
</feature>
<dbReference type="eggNOG" id="KOG1601">
    <property type="taxonomic scope" value="Eukaryota"/>
</dbReference>
<reference evidence="9" key="1">
    <citation type="journal article" date="2009" name="Rice">
        <title>De Novo Next Generation Sequencing of Plant Genomes.</title>
        <authorList>
            <person name="Rounsley S."/>
            <person name="Marri P.R."/>
            <person name="Yu Y."/>
            <person name="He R."/>
            <person name="Sisneros N."/>
            <person name="Goicoechea J.L."/>
            <person name="Lee S.J."/>
            <person name="Angelova A."/>
            <person name="Kudrna D."/>
            <person name="Luo M."/>
            <person name="Affourtit J."/>
            <person name="Desany B."/>
            <person name="Knight J."/>
            <person name="Niazi F."/>
            <person name="Egholm M."/>
            <person name="Wing R.A."/>
        </authorList>
    </citation>
    <scope>NUCLEOTIDE SEQUENCE [LARGE SCALE GENOMIC DNA]</scope>
    <source>
        <strain evidence="9">cv. IRGC 105608</strain>
    </source>
</reference>
<dbReference type="HOGENOM" id="CLU_045755_0_0_1"/>
<dbReference type="Gene3D" id="3.30.50.10">
    <property type="entry name" value="Erythroid Transcription Factor GATA-1, subunit A"/>
    <property type="match status" value="1"/>
</dbReference>
<evidence type="ECO:0000256" key="3">
    <source>
        <dbReference type="ARBA" id="ARBA00022771"/>
    </source>
</evidence>
<name>A0A0D3G9V8_9ORYZ</name>
<feature type="domain" description="GATA-type" evidence="8">
    <location>
        <begin position="200"/>
        <end position="236"/>
    </location>
</feature>
<evidence type="ECO:0000313" key="9">
    <source>
        <dbReference type="EnsemblPlants" id="OBART05G23030.1"/>
    </source>
</evidence>
<dbReference type="GO" id="GO:0008270">
    <property type="term" value="F:zinc ion binding"/>
    <property type="evidence" value="ECO:0007669"/>
    <property type="project" value="UniProtKB-KW"/>
</dbReference>
<dbReference type="GO" id="GO:0006355">
    <property type="term" value="P:regulation of DNA-templated transcription"/>
    <property type="evidence" value="ECO:0007669"/>
    <property type="project" value="InterPro"/>
</dbReference>
<dbReference type="PROSITE" id="PS50114">
    <property type="entry name" value="GATA_ZN_FINGER_2"/>
    <property type="match status" value="1"/>
</dbReference>
<keyword evidence="2" id="KW-0479">Metal-binding</keyword>
<protein>
    <recommendedName>
        <fullName evidence="8">GATA-type domain-containing protein</fullName>
    </recommendedName>
</protein>
<evidence type="ECO:0000256" key="6">
    <source>
        <dbReference type="PROSITE-ProRule" id="PRU00094"/>
    </source>
</evidence>
<comment type="similarity">
    <text evidence="1">Belongs to the type IV zinc-finger family. Class A subfamily.</text>
</comment>
<keyword evidence="10" id="KW-1185">Reference proteome</keyword>
<dbReference type="InterPro" id="IPR051140">
    <property type="entry name" value="GATA_TF"/>
</dbReference>
<dbReference type="PANTHER" id="PTHR45658">
    <property type="entry name" value="GATA TRANSCRIPTION FACTOR"/>
    <property type="match status" value="1"/>
</dbReference>
<organism evidence="9">
    <name type="scientific">Oryza barthii</name>
    <dbReference type="NCBI Taxonomy" id="65489"/>
    <lineage>
        <taxon>Eukaryota</taxon>
        <taxon>Viridiplantae</taxon>
        <taxon>Streptophyta</taxon>
        <taxon>Embryophyta</taxon>
        <taxon>Tracheophyta</taxon>
        <taxon>Spermatophyta</taxon>
        <taxon>Magnoliopsida</taxon>
        <taxon>Liliopsida</taxon>
        <taxon>Poales</taxon>
        <taxon>Poaceae</taxon>
        <taxon>BOP clade</taxon>
        <taxon>Oryzoideae</taxon>
        <taxon>Oryzeae</taxon>
        <taxon>Oryzinae</taxon>
        <taxon>Oryza</taxon>
    </lineage>
</organism>
<proteinExistence type="inferred from homology"/>
<keyword evidence="4" id="KW-0862">Zinc</keyword>
<evidence type="ECO:0000256" key="1">
    <source>
        <dbReference type="ARBA" id="ARBA00005694"/>
    </source>
</evidence>
<dbReference type="GO" id="GO:0005634">
    <property type="term" value="C:nucleus"/>
    <property type="evidence" value="ECO:0007669"/>
    <property type="project" value="TreeGrafter"/>
</dbReference>
<evidence type="ECO:0000256" key="2">
    <source>
        <dbReference type="ARBA" id="ARBA00022723"/>
    </source>
</evidence>
<dbReference type="EnsemblPlants" id="OBART05G23030.1">
    <property type="protein sequence ID" value="OBART05G23030.1"/>
    <property type="gene ID" value="OBART05G23030"/>
</dbReference>
<keyword evidence="5" id="KW-0010">Activator</keyword>
<dbReference type="PANTHER" id="PTHR45658:SF18">
    <property type="entry name" value="PROTEIN GAT2"/>
    <property type="match status" value="1"/>
</dbReference>
<dbReference type="PaxDb" id="65489-OBART05G23030.1"/>
<reference evidence="9" key="2">
    <citation type="submission" date="2015-03" db="UniProtKB">
        <authorList>
            <consortium name="EnsemblPlants"/>
        </authorList>
    </citation>
    <scope>IDENTIFICATION</scope>
</reference>
<evidence type="ECO:0000256" key="4">
    <source>
        <dbReference type="ARBA" id="ARBA00022833"/>
    </source>
</evidence>
<evidence type="ECO:0000256" key="5">
    <source>
        <dbReference type="ARBA" id="ARBA00023159"/>
    </source>
</evidence>